<dbReference type="InterPro" id="IPR013783">
    <property type="entry name" value="Ig-like_fold"/>
</dbReference>
<evidence type="ECO:0000313" key="3">
    <source>
        <dbReference type="Proteomes" id="UP000703893"/>
    </source>
</evidence>
<accession>A0A937X4V2</accession>
<protein>
    <submittedName>
        <fullName evidence="2">PKD domain-containing protein</fullName>
    </submittedName>
</protein>
<dbReference type="AlphaFoldDB" id="A0A937X4V2"/>
<feature type="compositionally biased region" description="Basic and acidic residues" evidence="1">
    <location>
        <begin position="55"/>
        <end position="65"/>
    </location>
</feature>
<evidence type="ECO:0000313" key="2">
    <source>
        <dbReference type="EMBL" id="MBM3274230.1"/>
    </source>
</evidence>
<evidence type="ECO:0000256" key="1">
    <source>
        <dbReference type="SAM" id="MobiDB-lite"/>
    </source>
</evidence>
<dbReference type="Gene3D" id="2.60.40.10">
    <property type="entry name" value="Immunoglobulins"/>
    <property type="match status" value="1"/>
</dbReference>
<dbReference type="CDD" id="cd00146">
    <property type="entry name" value="PKD"/>
    <property type="match status" value="1"/>
</dbReference>
<feature type="compositionally biased region" description="Low complexity" evidence="1">
    <location>
        <begin position="168"/>
        <end position="194"/>
    </location>
</feature>
<feature type="region of interest" description="Disordered" evidence="1">
    <location>
        <begin position="164"/>
        <end position="203"/>
    </location>
</feature>
<proteinExistence type="predicted"/>
<dbReference type="SUPFAM" id="SSF49299">
    <property type="entry name" value="PKD domain"/>
    <property type="match status" value="1"/>
</dbReference>
<feature type="compositionally biased region" description="Polar residues" evidence="1">
    <location>
        <begin position="31"/>
        <end position="40"/>
    </location>
</feature>
<gene>
    <name evidence="2" type="ORF">FJZ00_03695</name>
</gene>
<comment type="caution">
    <text evidence="2">The sequence shown here is derived from an EMBL/GenBank/DDBJ whole genome shotgun (WGS) entry which is preliminary data.</text>
</comment>
<sequence>MSSGKALWSAGPLVLLVAGCIIVPGNSSLVSPSYGRSTAGTEIPGRSPTSGGAEVARDTTRRDASRSNSDASVPIIASLTASPTNLTQPGQEVAFHIEAVDLAGTPSYTWSATGGTLTSTAGTRVGWRSPSQPGRYTVLVLVTSQSGGATTGAVNIEVRRDGTAEVLPQSSSPSPSPAASAAVSPAGSLVASPSHDPAICEVK</sequence>
<dbReference type="InterPro" id="IPR035986">
    <property type="entry name" value="PKD_dom_sf"/>
</dbReference>
<reference evidence="2 3" key="1">
    <citation type="submission" date="2019-03" db="EMBL/GenBank/DDBJ databases">
        <title>Lake Tanganyika Metagenome-Assembled Genomes (MAGs).</title>
        <authorList>
            <person name="Tran P."/>
        </authorList>
    </citation>
    <scope>NUCLEOTIDE SEQUENCE [LARGE SCALE GENOMIC DNA]</scope>
    <source>
        <strain evidence="2">K_DeepCast_65m_m2_236</strain>
    </source>
</reference>
<dbReference type="EMBL" id="VGJX01000158">
    <property type="protein sequence ID" value="MBM3274230.1"/>
    <property type="molecule type" value="Genomic_DNA"/>
</dbReference>
<dbReference type="Proteomes" id="UP000703893">
    <property type="component" value="Unassembled WGS sequence"/>
</dbReference>
<organism evidence="2 3">
    <name type="scientific">Candidatus Tanganyikabacteria bacterium</name>
    <dbReference type="NCBI Taxonomy" id="2961651"/>
    <lineage>
        <taxon>Bacteria</taxon>
        <taxon>Bacillati</taxon>
        <taxon>Candidatus Sericytochromatia</taxon>
        <taxon>Candidatus Tanganyikabacteria</taxon>
    </lineage>
</organism>
<dbReference type="PROSITE" id="PS51257">
    <property type="entry name" value="PROKAR_LIPOPROTEIN"/>
    <property type="match status" value="1"/>
</dbReference>
<feature type="region of interest" description="Disordered" evidence="1">
    <location>
        <begin position="31"/>
        <end position="71"/>
    </location>
</feature>
<name>A0A937X4V2_9BACT</name>